<dbReference type="AlphaFoldDB" id="A0A087UAI3"/>
<dbReference type="Gene3D" id="3.40.640.10">
    <property type="entry name" value="Type I PLP-dependent aspartate aminotransferase-like (Major domain)"/>
    <property type="match status" value="1"/>
</dbReference>
<protein>
    <recommendedName>
        <fullName evidence="8">alanine transaminase</fullName>
        <ecNumber evidence="8">2.6.1.2</ecNumber>
    </recommendedName>
</protein>
<dbReference type="OMA" id="CAYPRIL"/>
<keyword evidence="5" id="KW-0663">Pyridoxal phosphate</keyword>
<dbReference type="UniPathway" id="UPA00528">
    <property type="reaction ID" value="UER00586"/>
</dbReference>
<feature type="domain" description="Aminotransferase class I/classII large" evidence="10">
    <location>
        <begin position="85"/>
        <end position="235"/>
    </location>
</feature>
<proteinExistence type="inferred from homology"/>
<keyword evidence="4 11" id="KW-0808">Transferase</keyword>
<evidence type="ECO:0000256" key="5">
    <source>
        <dbReference type="ARBA" id="ARBA00022898"/>
    </source>
</evidence>
<keyword evidence="3 11" id="KW-0032">Aminotransferase</keyword>
<evidence type="ECO:0000259" key="10">
    <source>
        <dbReference type="Pfam" id="PF00155"/>
    </source>
</evidence>
<comment type="subunit">
    <text evidence="2">Homodimer.</text>
</comment>
<dbReference type="GO" id="GO:0004021">
    <property type="term" value="F:L-alanine:2-oxoglutarate aminotransferase activity"/>
    <property type="evidence" value="ECO:0007669"/>
    <property type="project" value="UniProtKB-EC"/>
</dbReference>
<comment type="cofactor">
    <cofactor evidence="1">
        <name>pyridoxal 5'-phosphate</name>
        <dbReference type="ChEBI" id="CHEBI:597326"/>
    </cofactor>
</comment>
<evidence type="ECO:0000256" key="4">
    <source>
        <dbReference type="ARBA" id="ARBA00022679"/>
    </source>
</evidence>
<evidence type="ECO:0000313" key="12">
    <source>
        <dbReference type="Proteomes" id="UP000054359"/>
    </source>
</evidence>
<feature type="non-terminal residue" evidence="11">
    <location>
        <position position="235"/>
    </location>
</feature>
<organism evidence="11 12">
    <name type="scientific">Stegodyphus mimosarum</name>
    <name type="common">African social velvet spider</name>
    <dbReference type="NCBI Taxonomy" id="407821"/>
    <lineage>
        <taxon>Eukaryota</taxon>
        <taxon>Metazoa</taxon>
        <taxon>Ecdysozoa</taxon>
        <taxon>Arthropoda</taxon>
        <taxon>Chelicerata</taxon>
        <taxon>Arachnida</taxon>
        <taxon>Araneae</taxon>
        <taxon>Araneomorphae</taxon>
        <taxon>Entelegynae</taxon>
        <taxon>Eresoidea</taxon>
        <taxon>Eresidae</taxon>
        <taxon>Stegodyphus</taxon>
    </lineage>
</organism>
<dbReference type="GO" id="GO:0042853">
    <property type="term" value="P:L-alanine catabolic process"/>
    <property type="evidence" value="ECO:0007669"/>
    <property type="project" value="UniProtKB-UniPathway"/>
</dbReference>
<evidence type="ECO:0000256" key="9">
    <source>
        <dbReference type="ARBA" id="ARBA00047412"/>
    </source>
</evidence>
<dbReference type="STRING" id="407821.A0A087UAI3"/>
<dbReference type="EMBL" id="KK119006">
    <property type="protein sequence ID" value="KFM74372.1"/>
    <property type="molecule type" value="Genomic_DNA"/>
</dbReference>
<evidence type="ECO:0000256" key="2">
    <source>
        <dbReference type="ARBA" id="ARBA00011738"/>
    </source>
</evidence>
<dbReference type="FunFam" id="1.10.287.1970:FF:000001">
    <property type="entry name" value="Alanine aminotransferase 2"/>
    <property type="match status" value="1"/>
</dbReference>
<dbReference type="Proteomes" id="UP000054359">
    <property type="component" value="Unassembled WGS sequence"/>
</dbReference>
<dbReference type="InterPro" id="IPR045088">
    <property type="entry name" value="ALAT1/2-like"/>
</dbReference>
<evidence type="ECO:0000313" key="11">
    <source>
        <dbReference type="EMBL" id="KFM74372.1"/>
    </source>
</evidence>
<evidence type="ECO:0000256" key="1">
    <source>
        <dbReference type="ARBA" id="ARBA00001933"/>
    </source>
</evidence>
<evidence type="ECO:0000256" key="3">
    <source>
        <dbReference type="ARBA" id="ARBA00022576"/>
    </source>
</evidence>
<dbReference type="Pfam" id="PF00155">
    <property type="entry name" value="Aminotran_1_2"/>
    <property type="match status" value="1"/>
</dbReference>
<dbReference type="InterPro" id="IPR015424">
    <property type="entry name" value="PyrdxlP-dep_Trfase"/>
</dbReference>
<accession>A0A087UAI3</accession>
<dbReference type="PANTHER" id="PTHR11751:SF29">
    <property type="entry name" value="ALANINE TRANSAMINASE"/>
    <property type="match status" value="1"/>
</dbReference>
<dbReference type="Gene3D" id="1.10.287.1970">
    <property type="match status" value="1"/>
</dbReference>
<evidence type="ECO:0000256" key="6">
    <source>
        <dbReference type="ARBA" id="ARBA00025708"/>
    </source>
</evidence>
<keyword evidence="12" id="KW-1185">Reference proteome</keyword>
<evidence type="ECO:0000256" key="8">
    <source>
        <dbReference type="ARBA" id="ARBA00026106"/>
    </source>
</evidence>
<comment type="catalytic activity">
    <reaction evidence="9">
        <text>L-alanine + 2-oxoglutarate = pyruvate + L-glutamate</text>
        <dbReference type="Rhea" id="RHEA:19453"/>
        <dbReference type="ChEBI" id="CHEBI:15361"/>
        <dbReference type="ChEBI" id="CHEBI:16810"/>
        <dbReference type="ChEBI" id="CHEBI:29985"/>
        <dbReference type="ChEBI" id="CHEBI:57972"/>
        <dbReference type="EC" id="2.6.1.2"/>
    </reaction>
</comment>
<dbReference type="InterPro" id="IPR004839">
    <property type="entry name" value="Aminotransferase_I/II_large"/>
</dbReference>
<dbReference type="EC" id="2.6.1.2" evidence="8"/>
<dbReference type="PANTHER" id="PTHR11751">
    <property type="entry name" value="ALANINE AMINOTRANSFERASE"/>
    <property type="match status" value="1"/>
</dbReference>
<dbReference type="SUPFAM" id="SSF53383">
    <property type="entry name" value="PLP-dependent transferases"/>
    <property type="match status" value="1"/>
</dbReference>
<reference evidence="11 12" key="1">
    <citation type="submission" date="2013-11" db="EMBL/GenBank/DDBJ databases">
        <title>Genome sequencing of Stegodyphus mimosarum.</title>
        <authorList>
            <person name="Bechsgaard J."/>
        </authorList>
    </citation>
    <scope>NUCLEOTIDE SEQUENCE [LARGE SCALE GENOMIC DNA]</scope>
</reference>
<dbReference type="GO" id="GO:0030170">
    <property type="term" value="F:pyridoxal phosphate binding"/>
    <property type="evidence" value="ECO:0007669"/>
    <property type="project" value="InterPro"/>
</dbReference>
<dbReference type="CDD" id="cd00609">
    <property type="entry name" value="AAT_like"/>
    <property type="match status" value="1"/>
</dbReference>
<comment type="pathway">
    <text evidence="6">Amino-acid degradation; L-alanine degradation via transaminase pathway; pyruvate from L-alanine: step 1/1.</text>
</comment>
<name>A0A087UAI3_STEMI</name>
<sequence>MSEKTVTLDNMNPNMKNMDFALLGPMAIRAKEIENELTKGVKKPFTEVIKTHIGDCHAMGQKPLTFLRQVLTLCTYPVFMKDERFPDDVKKRARDILKFCGGESVGSYSDSAGIEIIKKHVAQYIERRDGIPTNYLDIILSAGATQGIQNVLSLFKCFDKGKPSGVMIPIPQYPVYSATIAEYGMHPIYYYLDEDNTWALNIKELKHAVAESRNVCQPRVLVVINPGNPTGSVLT</sequence>
<gene>
    <name evidence="11" type="ORF">X975_19703</name>
</gene>
<comment type="similarity">
    <text evidence="7">Belongs to the class-I pyridoxal-phosphate-dependent aminotransferase family. Alanine aminotransferase subfamily.</text>
</comment>
<dbReference type="OrthoDB" id="6427723at2759"/>
<evidence type="ECO:0000256" key="7">
    <source>
        <dbReference type="ARBA" id="ARBA00025785"/>
    </source>
</evidence>
<dbReference type="InterPro" id="IPR015421">
    <property type="entry name" value="PyrdxlP-dep_Trfase_major"/>
</dbReference>